<protein>
    <submittedName>
        <fullName evidence="9">Putative ABC transport system permease protein</fullName>
    </submittedName>
</protein>
<dbReference type="PANTHER" id="PTHR30572">
    <property type="entry name" value="MEMBRANE COMPONENT OF TRANSPORTER-RELATED"/>
    <property type="match status" value="1"/>
</dbReference>
<evidence type="ECO:0000259" key="8">
    <source>
        <dbReference type="Pfam" id="PF12704"/>
    </source>
</evidence>
<evidence type="ECO:0000256" key="3">
    <source>
        <dbReference type="ARBA" id="ARBA00022692"/>
    </source>
</evidence>
<dbReference type="PANTHER" id="PTHR30572:SF18">
    <property type="entry name" value="ABC-TYPE MACROLIDE FAMILY EXPORT SYSTEM PERMEASE COMPONENT 2"/>
    <property type="match status" value="1"/>
</dbReference>
<sequence>MYTVFLKIAIRYLLKNKLYSFINIFGLAIGVASFILIMLYVNHERSFDTFEGSENVHRVFMDYVEGVEWVPGDANAYIVTGPTLLEKFPEIEDFVRLRRVKGLVLVHDNTVFDENTGALADPSYFGIFDRNLQKGDIRTALNEPYSIVLSAALAEKIFGSADPIGEIVKIAEGGNTNFKVTGVLNGDVPNSHINNDFLVSFKTFYTWPVFERDWKYTWNQNEYFTYLKLDQNADVTALNKKIMAFEPEGLKNERHHLEPIEDIHLNSNKPYEAEANGNVNSVRLLAIIAFITILLSWMNYVNLSTSKSMERAKEIGVRKVVGARRPQLILQSLIESGLLNGIAIVLAIGAAFVLLPAFNRFVGLELELNGTQIKRLLPYFGFMLIGAILSAFYPAFVLSKYKPVTVLKGKLQASTKGLNLRRGLIIGQFLATITLLTGAFMANKQIRFLQNRPIGAELDNLVSLNGQVLNREWDSVLRSDYSTLVGELKKSPYVADVALSSTYPGDDFSNLNSNIGMTFSNGKTDDKRVWYNYVAEPNYFDVMGMEFAAGGTFPQTASGFSKKIVINEKMARFMEVTDLEVLIGKTVKFFDDEWTVVGVVKDYHHFGLKSPIEPLIIMHNKPLRNILVKLEKRSATMAGMTDALEQLNKTWHQVFPESTYKYTFLDQNFEAQYKEDKKFASAFQIFTILAILIASMGLFGLTSYTCIQRRKEIGIRKVNGASITQILKLLNQDFVKWVGLAFVIAVPISWYAMGKWLEGFAYKTTLSWWIFALAGLTALVIALITVSWQSFLAATNNPVDALRDE</sequence>
<dbReference type="OrthoDB" id="8740261at2"/>
<reference evidence="9 10" key="1">
    <citation type="submission" date="2016-10" db="EMBL/GenBank/DDBJ databases">
        <authorList>
            <person name="de Groot N.N."/>
        </authorList>
    </citation>
    <scope>NUCLEOTIDE SEQUENCE [LARGE SCALE GENOMIC DNA]</scope>
    <source>
        <strain evidence="9 10">DSM 23421</strain>
    </source>
</reference>
<feature type="transmembrane region" description="Helical" evidence="6">
    <location>
        <begin position="734"/>
        <end position="754"/>
    </location>
</feature>
<dbReference type="GO" id="GO:0022857">
    <property type="term" value="F:transmembrane transporter activity"/>
    <property type="evidence" value="ECO:0007669"/>
    <property type="project" value="TreeGrafter"/>
</dbReference>
<dbReference type="Proteomes" id="UP000199109">
    <property type="component" value="Unassembled WGS sequence"/>
</dbReference>
<feature type="domain" description="MacB-like periplasmic core" evidence="8">
    <location>
        <begin position="423"/>
        <end position="632"/>
    </location>
</feature>
<feature type="transmembrane region" description="Helical" evidence="6">
    <location>
        <begin position="420"/>
        <end position="442"/>
    </location>
</feature>
<keyword evidence="3 6" id="KW-0812">Transmembrane</keyword>
<evidence type="ECO:0000256" key="1">
    <source>
        <dbReference type="ARBA" id="ARBA00004651"/>
    </source>
</evidence>
<keyword evidence="5 6" id="KW-0472">Membrane</keyword>
<feature type="transmembrane region" description="Helical" evidence="6">
    <location>
        <begin position="337"/>
        <end position="358"/>
    </location>
</feature>
<gene>
    <name evidence="9" type="ORF">SAMN05421636_101121</name>
</gene>
<feature type="transmembrane region" description="Helical" evidence="6">
    <location>
        <begin position="21"/>
        <end position="41"/>
    </location>
</feature>
<evidence type="ECO:0000256" key="2">
    <source>
        <dbReference type="ARBA" id="ARBA00022475"/>
    </source>
</evidence>
<dbReference type="RefSeq" id="WP_091864690.1">
    <property type="nucleotide sequence ID" value="NZ_FNAO01000001.1"/>
</dbReference>
<feature type="domain" description="ABC3 transporter permease C-terminal" evidence="7">
    <location>
        <begin position="685"/>
        <end position="797"/>
    </location>
</feature>
<keyword evidence="2" id="KW-1003">Cell membrane</keyword>
<evidence type="ECO:0000256" key="5">
    <source>
        <dbReference type="ARBA" id="ARBA00023136"/>
    </source>
</evidence>
<feature type="transmembrane region" description="Helical" evidence="6">
    <location>
        <begin position="284"/>
        <end position="303"/>
    </location>
</feature>
<accession>A0A1G6VZ48</accession>
<dbReference type="Pfam" id="PF02687">
    <property type="entry name" value="FtsX"/>
    <property type="match status" value="2"/>
</dbReference>
<feature type="domain" description="MacB-like periplasmic core" evidence="8">
    <location>
        <begin position="20"/>
        <end position="242"/>
    </location>
</feature>
<dbReference type="GO" id="GO:0005886">
    <property type="term" value="C:plasma membrane"/>
    <property type="evidence" value="ECO:0007669"/>
    <property type="project" value="UniProtKB-SubCell"/>
</dbReference>
<comment type="subcellular location">
    <subcellularLocation>
        <location evidence="1">Cell membrane</location>
        <topology evidence="1">Multi-pass membrane protein</topology>
    </subcellularLocation>
</comment>
<dbReference type="Pfam" id="PF12704">
    <property type="entry name" value="MacB_PCD"/>
    <property type="match status" value="2"/>
</dbReference>
<dbReference type="STRING" id="641691.SAMN05421636_101121"/>
<evidence type="ECO:0000256" key="6">
    <source>
        <dbReference type="SAM" id="Phobius"/>
    </source>
</evidence>
<evidence type="ECO:0000259" key="7">
    <source>
        <dbReference type="Pfam" id="PF02687"/>
    </source>
</evidence>
<feature type="transmembrane region" description="Helical" evidence="6">
    <location>
        <begin position="682"/>
        <end position="707"/>
    </location>
</feature>
<evidence type="ECO:0000313" key="10">
    <source>
        <dbReference type="Proteomes" id="UP000199109"/>
    </source>
</evidence>
<organism evidence="9 10">
    <name type="scientific">Pricia antarctica</name>
    <dbReference type="NCBI Taxonomy" id="641691"/>
    <lineage>
        <taxon>Bacteria</taxon>
        <taxon>Pseudomonadati</taxon>
        <taxon>Bacteroidota</taxon>
        <taxon>Flavobacteriia</taxon>
        <taxon>Flavobacteriales</taxon>
        <taxon>Flavobacteriaceae</taxon>
        <taxon>Pricia</taxon>
    </lineage>
</organism>
<name>A0A1G6VZ48_9FLAO</name>
<feature type="domain" description="ABC3 transporter permease C-terminal" evidence="7">
    <location>
        <begin position="287"/>
        <end position="402"/>
    </location>
</feature>
<proteinExistence type="predicted"/>
<dbReference type="InterPro" id="IPR025857">
    <property type="entry name" value="MacB_PCD"/>
</dbReference>
<dbReference type="EMBL" id="FNAO01000001">
    <property type="protein sequence ID" value="SDD58794.1"/>
    <property type="molecule type" value="Genomic_DNA"/>
</dbReference>
<feature type="transmembrane region" description="Helical" evidence="6">
    <location>
        <begin position="378"/>
        <end position="399"/>
    </location>
</feature>
<evidence type="ECO:0000313" key="9">
    <source>
        <dbReference type="EMBL" id="SDD58794.1"/>
    </source>
</evidence>
<dbReference type="InterPro" id="IPR050250">
    <property type="entry name" value="Macrolide_Exporter_MacB"/>
</dbReference>
<keyword evidence="10" id="KW-1185">Reference proteome</keyword>
<evidence type="ECO:0000256" key="4">
    <source>
        <dbReference type="ARBA" id="ARBA00022989"/>
    </source>
</evidence>
<feature type="transmembrane region" description="Helical" evidence="6">
    <location>
        <begin position="766"/>
        <end position="786"/>
    </location>
</feature>
<dbReference type="InterPro" id="IPR003838">
    <property type="entry name" value="ABC3_permease_C"/>
</dbReference>
<keyword evidence="4 6" id="KW-1133">Transmembrane helix</keyword>
<dbReference type="AlphaFoldDB" id="A0A1G6VZ48"/>